<feature type="transmembrane region" description="Helical" evidence="1">
    <location>
        <begin position="114"/>
        <end position="135"/>
    </location>
</feature>
<evidence type="ECO:0000313" key="2">
    <source>
        <dbReference type="EMBL" id="ELZ28171.1"/>
    </source>
</evidence>
<keyword evidence="1" id="KW-0812">Transmembrane</keyword>
<comment type="caution">
    <text evidence="2">The sequence shown here is derived from an EMBL/GenBank/DDBJ whole genome shotgun (WGS) entry which is preliminary data.</text>
</comment>
<dbReference type="AlphaFoldDB" id="M0CY62"/>
<keyword evidence="1" id="KW-0472">Membrane</keyword>
<evidence type="ECO:0000256" key="1">
    <source>
        <dbReference type="SAM" id="Phobius"/>
    </source>
</evidence>
<protein>
    <submittedName>
        <fullName evidence="2">Uncharacterized protein</fullName>
    </submittedName>
</protein>
<feature type="transmembrane region" description="Helical" evidence="1">
    <location>
        <begin position="172"/>
        <end position="193"/>
    </location>
</feature>
<dbReference type="eggNOG" id="arCOG10197">
    <property type="taxonomic scope" value="Archaea"/>
</dbReference>
<feature type="transmembrane region" description="Helical" evidence="1">
    <location>
        <begin position="22"/>
        <end position="40"/>
    </location>
</feature>
<dbReference type="RefSeq" id="WP_006882708.1">
    <property type="nucleotide sequence ID" value="NZ_AOIU01000011.1"/>
</dbReference>
<dbReference type="OrthoDB" id="201179at2157"/>
<accession>M0CY62</accession>
<reference evidence="2 3" key="1">
    <citation type="journal article" date="2014" name="PLoS Genet.">
        <title>Phylogenetically driven sequencing of extremely halophilic archaea reveals strategies for static and dynamic osmo-response.</title>
        <authorList>
            <person name="Becker E.A."/>
            <person name="Seitzer P.M."/>
            <person name="Tritt A."/>
            <person name="Larsen D."/>
            <person name="Krusor M."/>
            <person name="Yao A.I."/>
            <person name="Wu D."/>
            <person name="Madern D."/>
            <person name="Eisen J.A."/>
            <person name="Darling A.E."/>
            <person name="Facciotti M.T."/>
        </authorList>
    </citation>
    <scope>NUCLEOTIDE SEQUENCE [LARGE SCALE GENOMIC DNA]</scope>
    <source>
        <strain evidence="2 3">2-9-1</strain>
    </source>
</reference>
<sequence>MSGIEYDAPGVETAASRSVSKIAGIGAGLVALNIVLMLVLSETAVAGIGALLFSNFFLGIATFAVTVGGGYWLANTGIEKGSMGLAGVGVALSQFGYALIGSALLAGVPPSTRVTALGITAVITGLITAVVAVAVFKTDHSFERWQLYSWVCFGAGFLVGAIGFFVNPTIMLAAGALFLLGFVVDLTYEIWAVRESKYGDLRSAIGIYIAVMGVFIHILQLVLRVLELLDA</sequence>
<feature type="transmembrane region" description="Helical" evidence="1">
    <location>
        <begin position="46"/>
        <end position="73"/>
    </location>
</feature>
<proteinExistence type="predicted"/>
<dbReference type="EMBL" id="AOIU01000011">
    <property type="protein sequence ID" value="ELZ28171.1"/>
    <property type="molecule type" value="Genomic_DNA"/>
</dbReference>
<name>M0CY62_9EURY</name>
<evidence type="ECO:0000313" key="3">
    <source>
        <dbReference type="Proteomes" id="UP000011626"/>
    </source>
</evidence>
<organism evidence="2 3">
    <name type="scientific">Halosimplex carlsbadense 2-9-1</name>
    <dbReference type="NCBI Taxonomy" id="797114"/>
    <lineage>
        <taxon>Archaea</taxon>
        <taxon>Methanobacteriati</taxon>
        <taxon>Methanobacteriota</taxon>
        <taxon>Stenosarchaea group</taxon>
        <taxon>Halobacteria</taxon>
        <taxon>Halobacteriales</taxon>
        <taxon>Haloarculaceae</taxon>
        <taxon>Halosimplex</taxon>
    </lineage>
</organism>
<keyword evidence="1" id="KW-1133">Transmembrane helix</keyword>
<feature type="transmembrane region" description="Helical" evidence="1">
    <location>
        <begin position="147"/>
        <end position="166"/>
    </location>
</feature>
<dbReference type="Proteomes" id="UP000011626">
    <property type="component" value="Unassembled WGS sequence"/>
</dbReference>
<feature type="transmembrane region" description="Helical" evidence="1">
    <location>
        <begin position="205"/>
        <end position="226"/>
    </location>
</feature>
<feature type="transmembrane region" description="Helical" evidence="1">
    <location>
        <begin position="85"/>
        <end position="108"/>
    </location>
</feature>
<keyword evidence="3" id="KW-1185">Reference proteome</keyword>
<gene>
    <name evidence="2" type="ORF">C475_05180</name>
</gene>